<protein>
    <submittedName>
        <fullName evidence="2">Uncharacterized protein</fullName>
    </submittedName>
</protein>
<reference evidence="2 3" key="1">
    <citation type="journal article" date="2023" name="Sci. Data">
        <title>Genome assembly of the Korean intertidal mud-creeper Batillaria attramentaria.</title>
        <authorList>
            <person name="Patra A.K."/>
            <person name="Ho P.T."/>
            <person name="Jun S."/>
            <person name="Lee S.J."/>
            <person name="Kim Y."/>
            <person name="Won Y.J."/>
        </authorList>
    </citation>
    <scope>NUCLEOTIDE SEQUENCE [LARGE SCALE GENOMIC DNA]</scope>
    <source>
        <strain evidence="2">Wonlab-2016</strain>
    </source>
</reference>
<name>A0ABD0K114_9CAEN</name>
<feature type="non-terminal residue" evidence="2">
    <location>
        <position position="109"/>
    </location>
</feature>
<evidence type="ECO:0000313" key="3">
    <source>
        <dbReference type="Proteomes" id="UP001519460"/>
    </source>
</evidence>
<dbReference type="AlphaFoldDB" id="A0ABD0K114"/>
<gene>
    <name evidence="2" type="ORF">BaRGS_00027859</name>
</gene>
<proteinExistence type="predicted"/>
<accession>A0ABD0K114</accession>
<feature type="region of interest" description="Disordered" evidence="1">
    <location>
        <begin position="81"/>
        <end position="109"/>
    </location>
</feature>
<dbReference type="Proteomes" id="UP001519460">
    <property type="component" value="Unassembled WGS sequence"/>
</dbReference>
<comment type="caution">
    <text evidence="2">The sequence shown here is derived from an EMBL/GenBank/DDBJ whole genome shotgun (WGS) entry which is preliminary data.</text>
</comment>
<feature type="compositionally biased region" description="Gly residues" evidence="1">
    <location>
        <begin position="88"/>
        <end position="98"/>
    </location>
</feature>
<dbReference type="EMBL" id="JACVVK020000272">
    <property type="protein sequence ID" value="KAK7480858.1"/>
    <property type="molecule type" value="Genomic_DNA"/>
</dbReference>
<sequence length="109" mass="11776">MHGDDRLFPQGRYCCAKHCGIPLSPAGLLNTSRQAAKIPGNREHLKQACPWCDVTYPQPLMTSLEQTCNDITFRAATFVQSHQSPARGAGGQTLGGRRVGAARGREGAR</sequence>
<organism evidence="2 3">
    <name type="scientific">Batillaria attramentaria</name>
    <dbReference type="NCBI Taxonomy" id="370345"/>
    <lineage>
        <taxon>Eukaryota</taxon>
        <taxon>Metazoa</taxon>
        <taxon>Spiralia</taxon>
        <taxon>Lophotrochozoa</taxon>
        <taxon>Mollusca</taxon>
        <taxon>Gastropoda</taxon>
        <taxon>Caenogastropoda</taxon>
        <taxon>Sorbeoconcha</taxon>
        <taxon>Cerithioidea</taxon>
        <taxon>Batillariidae</taxon>
        <taxon>Batillaria</taxon>
    </lineage>
</organism>
<evidence type="ECO:0000256" key="1">
    <source>
        <dbReference type="SAM" id="MobiDB-lite"/>
    </source>
</evidence>
<evidence type="ECO:0000313" key="2">
    <source>
        <dbReference type="EMBL" id="KAK7480858.1"/>
    </source>
</evidence>
<keyword evidence="3" id="KW-1185">Reference proteome</keyword>